<dbReference type="Proteomes" id="UP000001844">
    <property type="component" value="Chromosome"/>
</dbReference>
<dbReference type="STRING" id="472759.Nhal_0379"/>
<gene>
    <name evidence="3" type="ordered locus">Nhal_0379</name>
</gene>
<dbReference type="PANTHER" id="PTHR45947">
    <property type="entry name" value="SULFOQUINOVOSYL TRANSFERASE SQD2"/>
    <property type="match status" value="1"/>
</dbReference>
<dbReference type="Gene3D" id="3.40.50.2000">
    <property type="entry name" value="Glycogen Phosphorylase B"/>
    <property type="match status" value="2"/>
</dbReference>
<dbReference type="InterPro" id="IPR001296">
    <property type="entry name" value="Glyco_trans_1"/>
</dbReference>
<dbReference type="OrthoDB" id="4611853at2"/>
<dbReference type="InterPro" id="IPR028098">
    <property type="entry name" value="Glyco_trans_4-like_N"/>
</dbReference>
<feature type="domain" description="Glycosyl transferase family 1" evidence="1">
    <location>
        <begin position="220"/>
        <end position="389"/>
    </location>
</feature>
<reference evidence="4" key="1">
    <citation type="submission" date="2010-04" db="EMBL/GenBank/DDBJ databases">
        <title>Complete genome sequence of Nitrosococcus halophilus Nc4, a salt-adapted, aerobic obligate ammonia-oxidizing sulfur purple bacterium.</title>
        <authorList>
            <consortium name="US DOE Joint Genome Institute"/>
            <person name="Campbell M.A."/>
            <person name="Malfatti S.A."/>
            <person name="Chain P.S.G."/>
            <person name="Heidelberg J.F."/>
            <person name="Ward B.B."/>
            <person name="Klotz M.G."/>
        </authorList>
    </citation>
    <scope>NUCLEOTIDE SEQUENCE [LARGE SCALE GENOMIC DNA]</scope>
    <source>
        <strain evidence="4">Nc4</strain>
    </source>
</reference>
<dbReference type="AlphaFoldDB" id="D5BVE4"/>
<dbReference type="HOGENOM" id="CLU_009583_2_4_6"/>
<dbReference type="CDD" id="cd03801">
    <property type="entry name" value="GT4_PimA-like"/>
    <property type="match status" value="1"/>
</dbReference>
<proteinExistence type="predicted"/>
<accession>D5BVE4</accession>
<dbReference type="eggNOG" id="COG0438">
    <property type="taxonomic scope" value="Bacteria"/>
</dbReference>
<dbReference type="InterPro" id="IPR050194">
    <property type="entry name" value="Glycosyltransferase_grp1"/>
</dbReference>
<keyword evidence="4" id="KW-1185">Reference proteome</keyword>
<dbReference type="SUPFAM" id="SSF53756">
    <property type="entry name" value="UDP-Glycosyltransferase/glycogen phosphorylase"/>
    <property type="match status" value="1"/>
</dbReference>
<evidence type="ECO:0000259" key="2">
    <source>
        <dbReference type="Pfam" id="PF13579"/>
    </source>
</evidence>
<feature type="domain" description="Glycosyltransferase subfamily 4-like N-terminal" evidence="2">
    <location>
        <begin position="29"/>
        <end position="204"/>
    </location>
</feature>
<dbReference type="EMBL" id="CP001798">
    <property type="protein sequence ID" value="ADE13572.1"/>
    <property type="molecule type" value="Genomic_DNA"/>
</dbReference>
<organism evidence="3 4">
    <name type="scientific">Nitrosococcus halophilus (strain Nc4)</name>
    <dbReference type="NCBI Taxonomy" id="472759"/>
    <lineage>
        <taxon>Bacteria</taxon>
        <taxon>Pseudomonadati</taxon>
        <taxon>Pseudomonadota</taxon>
        <taxon>Gammaproteobacteria</taxon>
        <taxon>Chromatiales</taxon>
        <taxon>Chromatiaceae</taxon>
        <taxon>Nitrosococcus</taxon>
    </lineage>
</organism>
<keyword evidence="3" id="KW-0808">Transferase</keyword>
<name>D5BVE4_NITHN</name>
<sequence>MATTNTPRLRRILCVTSNFPRWSGDSTTPFVLHLAQDLQALGWEVDILAPHAPGCAVTETMEGVRVERFRYLWPETQQTVCYQGGALINLRKHRGNLLKLPLLVAAEWAALMGRLFTRQYNLVHSHWILPQGFTGVLAARSRRIPHVITVHGGDVFALRSPLMMRFKRFSLHHADRITVNSSVTEAAVRELDPGGTPIQRVPMGVSSNVVARDIAPVAEIRARHRQGEGPLLVFVGRVVEEKGVRDLIDGVGLLRAAFPEVRALVVGEGQDRPELEAYAASSGLGAHVHFSGWVQPDEVRHYMAAADVFVGPSRRAANGWVEAQGLTLLEAMVAGVPVIGTRLGGVVDSVADGVTGLLVDEGAPQQIAAAVKRLATDPQFAARLVKTARANVLGRFSREASAQAFSELFMALSGQGEKYPT</sequence>
<evidence type="ECO:0000313" key="3">
    <source>
        <dbReference type="EMBL" id="ADE13572.1"/>
    </source>
</evidence>
<evidence type="ECO:0000313" key="4">
    <source>
        <dbReference type="Proteomes" id="UP000001844"/>
    </source>
</evidence>
<dbReference type="CAZy" id="GT4">
    <property type="family name" value="Glycosyltransferase Family 4"/>
</dbReference>
<evidence type="ECO:0000259" key="1">
    <source>
        <dbReference type="Pfam" id="PF00534"/>
    </source>
</evidence>
<dbReference type="Pfam" id="PF00534">
    <property type="entry name" value="Glycos_transf_1"/>
    <property type="match status" value="1"/>
</dbReference>
<dbReference type="RefSeq" id="WP_013031468.1">
    <property type="nucleotide sequence ID" value="NC_013960.1"/>
</dbReference>
<protein>
    <submittedName>
        <fullName evidence="3">Glycosyl transferase group 1</fullName>
    </submittedName>
</protein>
<dbReference type="GO" id="GO:0016757">
    <property type="term" value="F:glycosyltransferase activity"/>
    <property type="evidence" value="ECO:0007669"/>
    <property type="project" value="InterPro"/>
</dbReference>
<dbReference type="KEGG" id="nhl:Nhal_0379"/>
<dbReference type="Pfam" id="PF13579">
    <property type="entry name" value="Glyco_trans_4_4"/>
    <property type="match status" value="1"/>
</dbReference>
<dbReference type="PANTHER" id="PTHR45947:SF3">
    <property type="entry name" value="SULFOQUINOVOSYL TRANSFERASE SQD2"/>
    <property type="match status" value="1"/>
</dbReference>